<evidence type="ECO:0000256" key="2">
    <source>
        <dbReference type="ARBA" id="ARBA00008644"/>
    </source>
</evidence>
<dbReference type="SMART" id="SM00386">
    <property type="entry name" value="HAT"/>
    <property type="match status" value="4"/>
</dbReference>
<dbReference type="OrthoDB" id="541719at2759"/>
<sequence>MEKKTLSPTKIRCTFSSKSQTTFIAEQFLREAPKQRVEDFEELHEYRGRKQKEFEERIRRTRGSIKEWLQYANWEPLLYFCVWTSRAVTLLPRADQLWYKYVYLEELLQNPDDKVWQAYIKMEERYGELDRASAIYERWIAVRPEPRVWVKWGKYEEERQKLDKAREVFQTALDFYNDDEEQVAKMETPLKEYDRAQQHGTRTGKRRIQYEEELDYDRARQIYQTAITLVPHKVFTFSKLWIMFAKLEIRHLDLPATRKILGNAIGMCPKEKLFKGYVELETDLREFDCVGGLCEGYLEVGLLSH</sequence>
<proteinExistence type="inferred from homology"/>
<dbReference type="GO" id="GO:0071011">
    <property type="term" value="C:precatalytic spliceosome"/>
    <property type="evidence" value="ECO:0007669"/>
    <property type="project" value="TreeGrafter"/>
</dbReference>
<protein>
    <recommendedName>
        <fullName evidence="8">Pre-mRNA-splicing factor Syf1-like N-terminal HAT-repeats domain-containing protein</fullName>
    </recommendedName>
</protein>
<dbReference type="InterPro" id="IPR003107">
    <property type="entry name" value="HAT"/>
</dbReference>
<name>A0A9P5U9C5_9AGAR</name>
<dbReference type="SUPFAM" id="SSF48452">
    <property type="entry name" value="TPR-like"/>
    <property type="match status" value="2"/>
</dbReference>
<dbReference type="Pfam" id="PF23233">
    <property type="entry name" value="HAT_Syf1_CNRKL1_N"/>
    <property type="match status" value="1"/>
</dbReference>
<evidence type="ECO:0000256" key="7">
    <source>
        <dbReference type="ARBA" id="ARBA00023242"/>
    </source>
</evidence>
<dbReference type="Proteomes" id="UP000772434">
    <property type="component" value="Unassembled WGS sequence"/>
</dbReference>
<keyword evidence="10" id="KW-1185">Reference proteome</keyword>
<dbReference type="InterPro" id="IPR011990">
    <property type="entry name" value="TPR-like_helical_dom_sf"/>
</dbReference>
<dbReference type="AlphaFoldDB" id="A0A9P5U9C5"/>
<organism evidence="9 10">
    <name type="scientific">Rhodocollybia butyracea</name>
    <dbReference type="NCBI Taxonomy" id="206335"/>
    <lineage>
        <taxon>Eukaryota</taxon>
        <taxon>Fungi</taxon>
        <taxon>Dikarya</taxon>
        <taxon>Basidiomycota</taxon>
        <taxon>Agaricomycotina</taxon>
        <taxon>Agaricomycetes</taxon>
        <taxon>Agaricomycetidae</taxon>
        <taxon>Agaricales</taxon>
        <taxon>Marasmiineae</taxon>
        <taxon>Omphalotaceae</taxon>
        <taxon>Rhodocollybia</taxon>
    </lineage>
</organism>
<dbReference type="EMBL" id="JADNRY010000037">
    <property type="protein sequence ID" value="KAF9070804.1"/>
    <property type="molecule type" value="Genomic_DNA"/>
</dbReference>
<comment type="subcellular location">
    <subcellularLocation>
        <location evidence="1">Nucleus</location>
    </subcellularLocation>
</comment>
<reference evidence="9" key="1">
    <citation type="submission" date="2020-11" db="EMBL/GenBank/DDBJ databases">
        <authorList>
            <consortium name="DOE Joint Genome Institute"/>
            <person name="Ahrendt S."/>
            <person name="Riley R."/>
            <person name="Andreopoulos W."/>
            <person name="Labutti K."/>
            <person name="Pangilinan J."/>
            <person name="Ruiz-Duenas F.J."/>
            <person name="Barrasa J.M."/>
            <person name="Sanchez-Garcia M."/>
            <person name="Camarero S."/>
            <person name="Miyauchi S."/>
            <person name="Serrano A."/>
            <person name="Linde D."/>
            <person name="Babiker R."/>
            <person name="Drula E."/>
            <person name="Ayuso-Fernandez I."/>
            <person name="Pacheco R."/>
            <person name="Padilla G."/>
            <person name="Ferreira P."/>
            <person name="Barriuso J."/>
            <person name="Kellner H."/>
            <person name="Castanera R."/>
            <person name="Alfaro M."/>
            <person name="Ramirez L."/>
            <person name="Pisabarro A.G."/>
            <person name="Kuo A."/>
            <person name="Tritt A."/>
            <person name="Lipzen A."/>
            <person name="He G."/>
            <person name="Yan M."/>
            <person name="Ng V."/>
            <person name="Cullen D."/>
            <person name="Martin F."/>
            <person name="Rosso M.-N."/>
            <person name="Henrissat B."/>
            <person name="Hibbett D."/>
            <person name="Martinez A.T."/>
            <person name="Grigoriev I.V."/>
        </authorList>
    </citation>
    <scope>NUCLEOTIDE SEQUENCE</scope>
    <source>
        <strain evidence="9">AH 40177</strain>
    </source>
</reference>
<accession>A0A9P5U9C5</accession>
<feature type="domain" description="Pre-mRNA-splicing factor Syf1-like N-terminal HAT-repeats" evidence="8">
    <location>
        <begin position="52"/>
        <end position="174"/>
    </location>
</feature>
<dbReference type="Gene3D" id="1.25.40.10">
    <property type="entry name" value="Tetratricopeptide repeat domain"/>
    <property type="match status" value="2"/>
</dbReference>
<evidence type="ECO:0000256" key="6">
    <source>
        <dbReference type="ARBA" id="ARBA00023187"/>
    </source>
</evidence>
<comment type="caution">
    <text evidence="9">The sequence shown here is derived from an EMBL/GenBank/DDBJ whole genome shotgun (WGS) entry which is preliminary data.</text>
</comment>
<evidence type="ECO:0000256" key="4">
    <source>
        <dbReference type="ARBA" id="ARBA00022728"/>
    </source>
</evidence>
<keyword evidence="7" id="KW-0539">Nucleus</keyword>
<dbReference type="InterPro" id="IPR055433">
    <property type="entry name" value="HAT_Syf1-like_N"/>
</dbReference>
<keyword evidence="3" id="KW-0507">mRNA processing</keyword>
<gene>
    <name evidence="9" type="ORF">BDP27DRAFT_1382629</name>
</gene>
<keyword evidence="5" id="KW-0677">Repeat</keyword>
<dbReference type="InterPro" id="IPR045075">
    <property type="entry name" value="Syf1-like"/>
</dbReference>
<dbReference type="GO" id="GO:0000245">
    <property type="term" value="P:spliceosomal complex assembly"/>
    <property type="evidence" value="ECO:0007669"/>
    <property type="project" value="TreeGrafter"/>
</dbReference>
<evidence type="ECO:0000256" key="1">
    <source>
        <dbReference type="ARBA" id="ARBA00004123"/>
    </source>
</evidence>
<dbReference type="GO" id="GO:0000974">
    <property type="term" value="C:Prp19 complex"/>
    <property type="evidence" value="ECO:0007669"/>
    <property type="project" value="TreeGrafter"/>
</dbReference>
<evidence type="ECO:0000256" key="3">
    <source>
        <dbReference type="ARBA" id="ARBA00022664"/>
    </source>
</evidence>
<evidence type="ECO:0000256" key="5">
    <source>
        <dbReference type="ARBA" id="ARBA00022737"/>
    </source>
</evidence>
<evidence type="ECO:0000259" key="8">
    <source>
        <dbReference type="Pfam" id="PF23233"/>
    </source>
</evidence>
<keyword evidence="4" id="KW-0747">Spliceosome</keyword>
<dbReference type="GO" id="GO:0071014">
    <property type="term" value="C:post-mRNA release spliceosomal complex"/>
    <property type="evidence" value="ECO:0007669"/>
    <property type="project" value="TreeGrafter"/>
</dbReference>
<evidence type="ECO:0000313" key="10">
    <source>
        <dbReference type="Proteomes" id="UP000772434"/>
    </source>
</evidence>
<evidence type="ECO:0000313" key="9">
    <source>
        <dbReference type="EMBL" id="KAF9070804.1"/>
    </source>
</evidence>
<comment type="similarity">
    <text evidence="2">Belongs to the crooked-neck family.</text>
</comment>
<keyword evidence="6" id="KW-0508">mRNA splicing</keyword>
<dbReference type="GO" id="GO:0071007">
    <property type="term" value="C:U2-type catalytic step 2 spliceosome"/>
    <property type="evidence" value="ECO:0007669"/>
    <property type="project" value="TreeGrafter"/>
</dbReference>
<dbReference type="PANTHER" id="PTHR11246">
    <property type="entry name" value="PRE-MRNA SPLICING FACTOR"/>
    <property type="match status" value="1"/>
</dbReference>
<dbReference type="PANTHER" id="PTHR11246:SF3">
    <property type="entry name" value="CROOKED NECK-LIKE PROTEIN 1"/>
    <property type="match status" value="1"/>
</dbReference>